<keyword evidence="1" id="KW-0812">Transmembrane</keyword>
<keyword evidence="3" id="KW-1185">Reference proteome</keyword>
<organism evidence="2 3">
    <name type="scientific">Dietzia cercidiphylli</name>
    <dbReference type="NCBI Taxonomy" id="498199"/>
    <lineage>
        <taxon>Bacteria</taxon>
        <taxon>Bacillati</taxon>
        <taxon>Actinomycetota</taxon>
        <taxon>Actinomycetes</taxon>
        <taxon>Mycobacteriales</taxon>
        <taxon>Dietziaceae</taxon>
        <taxon>Dietzia</taxon>
    </lineage>
</organism>
<keyword evidence="1" id="KW-0472">Membrane</keyword>
<sequence length="252" mass="25742">MLVATGEYFLTGRPVCAGAPTLRARAPKSMAEPRPITPQTVDSARVGTVRPMLSSPPIRAVGTVTGVVGPAVVALLLWIVAAPRSELLSVGGGRGLRLPESGTDGGSQLLMLIVLLGAAVVCAVLTLWHRHPGLRRPGGVTVLVVLPGLTCAVAAAAASPLAALLAPPAEDAPYGAVVAQSPAAGALFFDRMIYGTSGPSWDWFPPGAGWLVFGAMIAAFTVAVLAHFSHSPELRDGVDGVRPESAAPDRLA</sequence>
<dbReference type="Proteomes" id="UP001500383">
    <property type="component" value="Unassembled WGS sequence"/>
</dbReference>
<feature type="transmembrane region" description="Helical" evidence="1">
    <location>
        <begin position="109"/>
        <end position="128"/>
    </location>
</feature>
<evidence type="ECO:0000313" key="2">
    <source>
        <dbReference type="EMBL" id="GAA1708375.1"/>
    </source>
</evidence>
<feature type="transmembrane region" description="Helical" evidence="1">
    <location>
        <begin position="208"/>
        <end position="228"/>
    </location>
</feature>
<name>A0ABN2IN52_9ACTN</name>
<feature type="transmembrane region" description="Helical" evidence="1">
    <location>
        <begin position="60"/>
        <end position="81"/>
    </location>
</feature>
<comment type="caution">
    <text evidence="2">The sequence shown here is derived from an EMBL/GenBank/DDBJ whole genome shotgun (WGS) entry which is preliminary data.</text>
</comment>
<accession>A0ABN2IN52</accession>
<protein>
    <recommendedName>
        <fullName evidence="4">Integral membrane protein</fullName>
    </recommendedName>
</protein>
<dbReference type="EMBL" id="BAAAQG010000007">
    <property type="protein sequence ID" value="GAA1708375.1"/>
    <property type="molecule type" value="Genomic_DNA"/>
</dbReference>
<evidence type="ECO:0000313" key="3">
    <source>
        <dbReference type="Proteomes" id="UP001500383"/>
    </source>
</evidence>
<feature type="transmembrane region" description="Helical" evidence="1">
    <location>
        <begin position="140"/>
        <end position="165"/>
    </location>
</feature>
<proteinExistence type="predicted"/>
<keyword evidence="1" id="KW-1133">Transmembrane helix</keyword>
<reference evidence="2 3" key="1">
    <citation type="journal article" date="2019" name="Int. J. Syst. Evol. Microbiol.">
        <title>The Global Catalogue of Microorganisms (GCM) 10K type strain sequencing project: providing services to taxonomists for standard genome sequencing and annotation.</title>
        <authorList>
            <consortium name="The Broad Institute Genomics Platform"/>
            <consortium name="The Broad Institute Genome Sequencing Center for Infectious Disease"/>
            <person name="Wu L."/>
            <person name="Ma J."/>
        </authorList>
    </citation>
    <scope>NUCLEOTIDE SEQUENCE [LARGE SCALE GENOMIC DNA]</scope>
    <source>
        <strain evidence="2 3">JCM 16002</strain>
    </source>
</reference>
<evidence type="ECO:0000256" key="1">
    <source>
        <dbReference type="SAM" id="Phobius"/>
    </source>
</evidence>
<evidence type="ECO:0008006" key="4">
    <source>
        <dbReference type="Google" id="ProtNLM"/>
    </source>
</evidence>
<gene>
    <name evidence="2" type="ORF">GCM10009831_17590</name>
</gene>